<dbReference type="Pfam" id="PF07893">
    <property type="entry name" value="DUF1668"/>
    <property type="match status" value="1"/>
</dbReference>
<reference evidence="1" key="1">
    <citation type="submission" date="2020-10" db="EMBL/GenBank/DDBJ databases">
        <authorList>
            <person name="Han B."/>
            <person name="Lu T."/>
            <person name="Zhao Q."/>
            <person name="Huang X."/>
            <person name="Zhao Y."/>
        </authorList>
    </citation>
    <scope>NUCLEOTIDE SEQUENCE</scope>
</reference>
<evidence type="ECO:0000313" key="2">
    <source>
        <dbReference type="Proteomes" id="UP000604825"/>
    </source>
</evidence>
<sequence length="368" mass="41612">MSFRRFVNLVASDCAKNNYTLRRIDMSRFFLPTKDGSGRSLLGLDPPPVEDCRLPDATMNFDPPQRVDSHDKMDFMLLKNKVVATNENGHAVMYDPDMPAFHHLPLSFAKHKYLPISIAVGNNLYILDRQTSFNNGNSCRSFEALVYRPLIPHEHGWEWRTLPPMPPPRFARNDGDRDRTCVTSLAAVQGGRRRGTHIWVSAMGGGAAADGACTYSFDTRKRVWSNPADWSLPFCGVAEYVPELQKLWFSISSRDQGSVLCASDLAAASFSQEHCRPPVLHEVFDDDVAGSHKGWRLLTSHAVHLGSGKFCIARFFDRSSPNIHRFELWDDCIVFAGVEVLSCDGKLHMVKHRSERYMFLDEELHVVL</sequence>
<organism evidence="1 2">
    <name type="scientific">Miscanthus lutarioriparius</name>
    <dbReference type="NCBI Taxonomy" id="422564"/>
    <lineage>
        <taxon>Eukaryota</taxon>
        <taxon>Viridiplantae</taxon>
        <taxon>Streptophyta</taxon>
        <taxon>Embryophyta</taxon>
        <taxon>Tracheophyta</taxon>
        <taxon>Spermatophyta</taxon>
        <taxon>Magnoliopsida</taxon>
        <taxon>Liliopsida</taxon>
        <taxon>Poales</taxon>
        <taxon>Poaceae</taxon>
        <taxon>PACMAD clade</taxon>
        <taxon>Panicoideae</taxon>
        <taxon>Andropogonodae</taxon>
        <taxon>Andropogoneae</taxon>
        <taxon>Saccharinae</taxon>
        <taxon>Miscanthus</taxon>
    </lineage>
</organism>
<dbReference type="AlphaFoldDB" id="A0A811NQU8"/>
<gene>
    <name evidence="1" type="ORF">NCGR_LOCUS20092</name>
</gene>
<dbReference type="Proteomes" id="UP000604825">
    <property type="component" value="Unassembled WGS sequence"/>
</dbReference>
<name>A0A811NQU8_9POAL</name>
<dbReference type="EMBL" id="CAJGYO010000005">
    <property type="protein sequence ID" value="CAD6229573.1"/>
    <property type="molecule type" value="Genomic_DNA"/>
</dbReference>
<accession>A0A811NQU8</accession>
<dbReference type="PANTHER" id="PTHR33085:SF88">
    <property type="entry name" value="OS08G0165000 PROTEIN"/>
    <property type="match status" value="1"/>
</dbReference>
<proteinExistence type="predicted"/>
<dbReference type="InterPro" id="IPR012871">
    <property type="entry name" value="DUF1668_ORYSA"/>
</dbReference>
<keyword evidence="2" id="KW-1185">Reference proteome</keyword>
<evidence type="ECO:0000313" key="1">
    <source>
        <dbReference type="EMBL" id="CAD6229573.1"/>
    </source>
</evidence>
<dbReference type="PANTHER" id="PTHR33085">
    <property type="entry name" value="OS12G0113100 PROTEIN-RELATED"/>
    <property type="match status" value="1"/>
</dbReference>
<dbReference type="OrthoDB" id="594858at2759"/>
<protein>
    <submittedName>
        <fullName evidence="1">Uncharacterized protein</fullName>
    </submittedName>
</protein>
<comment type="caution">
    <text evidence="1">The sequence shown here is derived from an EMBL/GenBank/DDBJ whole genome shotgun (WGS) entry which is preliminary data.</text>
</comment>